<gene>
    <name evidence="10" type="ORF">FNV43_RR20851</name>
</gene>
<dbReference type="InterPro" id="IPR038005">
    <property type="entry name" value="RX-like_CC"/>
</dbReference>
<dbReference type="SUPFAM" id="SSF52540">
    <property type="entry name" value="P-loop containing nucleoside triphosphate hydrolases"/>
    <property type="match status" value="1"/>
</dbReference>
<dbReference type="Gene3D" id="1.20.5.4130">
    <property type="match status" value="1"/>
</dbReference>
<keyword evidence="11" id="KW-1185">Reference proteome</keyword>
<dbReference type="PANTHER" id="PTHR36766:SF38">
    <property type="entry name" value="DISEASE RESISTANCE PROTEIN RGA3"/>
    <property type="match status" value="1"/>
</dbReference>
<dbReference type="InterPro" id="IPR002182">
    <property type="entry name" value="NB-ARC"/>
</dbReference>
<comment type="caution">
    <text evidence="10">The sequence shown here is derived from an EMBL/GenBank/DDBJ whole genome shotgun (WGS) entry which is preliminary data.</text>
</comment>
<dbReference type="EMBL" id="VOIH02000009">
    <property type="protein sequence ID" value="KAF3438095.1"/>
    <property type="molecule type" value="Genomic_DNA"/>
</dbReference>
<dbReference type="Gene3D" id="3.40.50.300">
    <property type="entry name" value="P-loop containing nucleotide triphosphate hydrolases"/>
    <property type="match status" value="1"/>
</dbReference>
<keyword evidence="3" id="KW-0547">Nucleotide-binding</keyword>
<dbReference type="InterPro" id="IPR041118">
    <property type="entry name" value="Rx_N"/>
</dbReference>
<dbReference type="FunFam" id="3.40.50.300:FF:001091">
    <property type="entry name" value="Probable disease resistance protein At1g61300"/>
    <property type="match status" value="1"/>
</dbReference>
<dbReference type="InterPro" id="IPR032675">
    <property type="entry name" value="LRR_dom_sf"/>
</dbReference>
<dbReference type="GO" id="GO:0006952">
    <property type="term" value="P:defense response"/>
    <property type="evidence" value="ECO:0007669"/>
    <property type="project" value="UniProtKB-KW"/>
</dbReference>
<dbReference type="Gene3D" id="1.10.10.10">
    <property type="entry name" value="Winged helix-like DNA-binding domain superfamily/Winged helix DNA-binding domain"/>
    <property type="match status" value="1"/>
</dbReference>
<dbReference type="FunFam" id="1.10.10.10:FF:000322">
    <property type="entry name" value="Probable disease resistance protein At1g63360"/>
    <property type="match status" value="1"/>
</dbReference>
<reference evidence="10" key="1">
    <citation type="submission" date="2020-03" db="EMBL/GenBank/DDBJ databases">
        <title>A high-quality chromosome-level genome assembly of a woody plant with both climbing and erect habits, Rhamnella rubrinervis.</title>
        <authorList>
            <person name="Lu Z."/>
            <person name="Yang Y."/>
            <person name="Zhu X."/>
            <person name="Sun Y."/>
        </authorList>
    </citation>
    <scope>NUCLEOTIDE SEQUENCE</scope>
    <source>
        <strain evidence="10">BYM</strain>
        <tissue evidence="10">Leaf</tissue>
    </source>
</reference>
<proteinExistence type="predicted"/>
<evidence type="ECO:0000259" key="9">
    <source>
        <dbReference type="Pfam" id="PF25019"/>
    </source>
</evidence>
<dbReference type="Pfam" id="PF00931">
    <property type="entry name" value="NB-ARC"/>
    <property type="match status" value="1"/>
</dbReference>
<keyword evidence="2" id="KW-0677">Repeat</keyword>
<evidence type="ECO:0000259" key="7">
    <source>
        <dbReference type="Pfam" id="PF18052"/>
    </source>
</evidence>
<evidence type="ECO:0000256" key="4">
    <source>
        <dbReference type="ARBA" id="ARBA00022821"/>
    </source>
</evidence>
<dbReference type="AlphaFoldDB" id="A0A8K0DVL0"/>
<dbReference type="SUPFAM" id="SSF52058">
    <property type="entry name" value="L domain-like"/>
    <property type="match status" value="1"/>
</dbReference>
<dbReference type="PRINTS" id="PR00364">
    <property type="entry name" value="DISEASERSIST"/>
</dbReference>
<feature type="domain" description="NB-ARC" evidence="6">
    <location>
        <begin position="170"/>
        <end position="341"/>
    </location>
</feature>
<feature type="domain" description="Disease resistance N-terminal" evidence="7">
    <location>
        <begin position="14"/>
        <end position="100"/>
    </location>
</feature>
<dbReference type="Gene3D" id="3.80.10.10">
    <property type="entry name" value="Ribonuclease Inhibitor"/>
    <property type="match status" value="2"/>
</dbReference>
<dbReference type="InterPro" id="IPR027417">
    <property type="entry name" value="P-loop_NTPase"/>
</dbReference>
<evidence type="ECO:0000256" key="3">
    <source>
        <dbReference type="ARBA" id="ARBA00022741"/>
    </source>
</evidence>
<evidence type="ECO:0000313" key="11">
    <source>
        <dbReference type="Proteomes" id="UP000796880"/>
    </source>
</evidence>
<evidence type="ECO:0000313" key="10">
    <source>
        <dbReference type="EMBL" id="KAF3438095.1"/>
    </source>
</evidence>
<evidence type="ECO:0000259" key="8">
    <source>
        <dbReference type="Pfam" id="PF23559"/>
    </source>
</evidence>
<evidence type="ECO:0000256" key="5">
    <source>
        <dbReference type="ARBA" id="ARBA00022840"/>
    </source>
</evidence>
<protein>
    <recommendedName>
        <fullName evidence="12">Disease resistance protein RGA3</fullName>
    </recommendedName>
</protein>
<keyword evidence="4" id="KW-0611">Plant defense</keyword>
<dbReference type="Pfam" id="PF25019">
    <property type="entry name" value="LRR_R13L1-DRL21"/>
    <property type="match status" value="1"/>
</dbReference>
<feature type="domain" description="R13L1/DRL21-like LRR repeat region" evidence="9">
    <location>
        <begin position="696"/>
        <end position="822"/>
    </location>
</feature>
<sequence length="1095" mass="125926">MAEAVIFSVADGIIWNLGSLALKEIGFLWGVKDELLKIQNTISAIKALLLDAEEKRADNHQVRDWLEKLQDVVYDADDLVDEFQAEALRRRVMMPKRKIARKVRIVFSSSKQLAFRLKMGRKVKEVRGALDEIRACRPFYLMERLEEVQVSTRVRESYSFVREEEVIGRENDREKIKQILMDFEFEENVAVIPIVGMGGLGKTTIAQLVFNDDKVQKHFELKMWVCVSDVSDLRLIIEKIIKAVTGKGVESLDIDQLQNLLRREIDGKRYFLVLDDVWNENREEWLSLKSLLLGGAAGSRVLITTRSEKVAKTTQPSQWYRLRSLDKDKSWSLFKQMAFERGEEPENTNIVAMGMEIVEKCKGVPLAIRTVGSILYFKSLESEWLFFKNNELVKIAQCENNILATLELSYNHLPVHLKHCFAYCRLFPKDHEIDVQMLIKLWIAQGFIKPSDESQCLEDVGYGYFLEFLWRSFFQEAKKDKWGNMRSCKMHDFMHDLAIKVAGMGSVILDENVENVHGKARHLSFDFEFDLLYQIPASMLEQNKIRTFLSPSRRTRKKNFLGEERLRWSNCDVILSSFKFLRMLDLKNLRIETLPNSLGKLKHLRYLDLSHNKFTLLPSSITRLLNLQTLILSGCSELIRLPQEMKNLVNLRHLVMKECWSLTHMPCGLGNLTSLHTLDHFVVDENNFGRTNSGRIGELGNLNNLRGELAIINLGHGKDMVLESRATNLKEKRHLQRLLLEWKYEDYNGKADILEIDEMTLDGLQPHSNLKILEVREYMGVRLARWLSSLINVVELDLNFCENCQHLPPLDQLPSLKKLRLCRLTALEYISDMDMDKQNEFSALSSTLTVPLFPSLIKLEIRDCPNLKGWWRIRKDIDEKVNIVGSMTKDQNLPLFSCLSDLTIHNCSNLTSMPLFPYVEGVHLTNTSFKPLQQTMTTMIGSMEATTSSSTSSITMTYTYPRPLSKLKFLLISEIEDVKSLPDEIGNLSSLQSLNILQCPNFTLVPEGIGILPLLRSIRIWACPSLTSLPEGITNLSSLRCLRISDCPNLASLPEGMHCLTSVELLKIENCPVLVQRSKCEDWSKICHIPRIRLF</sequence>
<dbReference type="InterPro" id="IPR058922">
    <property type="entry name" value="WHD_DRP"/>
</dbReference>
<dbReference type="OrthoDB" id="5279713at2759"/>
<dbReference type="InterPro" id="IPR036388">
    <property type="entry name" value="WH-like_DNA-bd_sf"/>
</dbReference>
<dbReference type="InterPro" id="IPR001611">
    <property type="entry name" value="Leu-rich_rpt"/>
</dbReference>
<dbReference type="Pfam" id="PF23559">
    <property type="entry name" value="WHD_DRP"/>
    <property type="match status" value="1"/>
</dbReference>
<evidence type="ECO:0000256" key="1">
    <source>
        <dbReference type="ARBA" id="ARBA00022614"/>
    </source>
</evidence>
<dbReference type="InterPro" id="IPR056789">
    <property type="entry name" value="LRR_R13L1-DRL21"/>
</dbReference>
<dbReference type="GO" id="GO:0043531">
    <property type="term" value="F:ADP binding"/>
    <property type="evidence" value="ECO:0007669"/>
    <property type="project" value="InterPro"/>
</dbReference>
<dbReference type="GO" id="GO:0051707">
    <property type="term" value="P:response to other organism"/>
    <property type="evidence" value="ECO:0007669"/>
    <property type="project" value="UniProtKB-ARBA"/>
</dbReference>
<evidence type="ECO:0000259" key="6">
    <source>
        <dbReference type="Pfam" id="PF00931"/>
    </source>
</evidence>
<accession>A0A8K0DVL0</accession>
<keyword evidence="5" id="KW-0067">ATP-binding</keyword>
<dbReference type="GO" id="GO:0005524">
    <property type="term" value="F:ATP binding"/>
    <property type="evidence" value="ECO:0007669"/>
    <property type="project" value="UniProtKB-KW"/>
</dbReference>
<organism evidence="10 11">
    <name type="scientific">Rhamnella rubrinervis</name>
    <dbReference type="NCBI Taxonomy" id="2594499"/>
    <lineage>
        <taxon>Eukaryota</taxon>
        <taxon>Viridiplantae</taxon>
        <taxon>Streptophyta</taxon>
        <taxon>Embryophyta</taxon>
        <taxon>Tracheophyta</taxon>
        <taxon>Spermatophyta</taxon>
        <taxon>Magnoliopsida</taxon>
        <taxon>eudicotyledons</taxon>
        <taxon>Gunneridae</taxon>
        <taxon>Pentapetalae</taxon>
        <taxon>rosids</taxon>
        <taxon>fabids</taxon>
        <taxon>Rosales</taxon>
        <taxon>Rhamnaceae</taxon>
        <taxon>rhamnoid group</taxon>
        <taxon>Rhamneae</taxon>
        <taxon>Rhamnella</taxon>
    </lineage>
</organism>
<evidence type="ECO:0000256" key="2">
    <source>
        <dbReference type="ARBA" id="ARBA00022737"/>
    </source>
</evidence>
<name>A0A8K0DVL0_9ROSA</name>
<evidence type="ECO:0008006" key="12">
    <source>
        <dbReference type="Google" id="ProtNLM"/>
    </source>
</evidence>
<feature type="domain" description="Disease resistance protein winged helix" evidence="8">
    <location>
        <begin position="426"/>
        <end position="498"/>
    </location>
</feature>
<dbReference type="PANTHER" id="PTHR36766">
    <property type="entry name" value="PLANT BROAD-SPECTRUM MILDEW RESISTANCE PROTEIN RPW8"/>
    <property type="match status" value="1"/>
</dbReference>
<dbReference type="Proteomes" id="UP000796880">
    <property type="component" value="Unassembled WGS sequence"/>
</dbReference>
<dbReference type="Pfam" id="PF18052">
    <property type="entry name" value="Rx_N"/>
    <property type="match status" value="1"/>
</dbReference>
<keyword evidence="1" id="KW-0433">Leucine-rich repeat</keyword>
<dbReference type="CDD" id="cd14798">
    <property type="entry name" value="RX-CC_like"/>
    <property type="match status" value="1"/>
</dbReference>
<dbReference type="PROSITE" id="PS51450">
    <property type="entry name" value="LRR"/>
    <property type="match status" value="1"/>
</dbReference>